<protein>
    <submittedName>
        <fullName evidence="1">Type I restriction enzyme R protein</fullName>
    </submittedName>
</protein>
<dbReference type="EMBL" id="BKCP01005461">
    <property type="protein sequence ID" value="GER38120.1"/>
    <property type="molecule type" value="Genomic_DNA"/>
</dbReference>
<dbReference type="Proteomes" id="UP000325081">
    <property type="component" value="Unassembled WGS sequence"/>
</dbReference>
<comment type="caution">
    <text evidence="1">The sequence shown here is derived from an EMBL/GenBank/DDBJ whole genome shotgun (WGS) entry which is preliminary data.</text>
</comment>
<name>A0A5A7PZ48_STRAF</name>
<dbReference type="AlphaFoldDB" id="A0A5A7PZ48"/>
<organism evidence="1 2">
    <name type="scientific">Striga asiatica</name>
    <name type="common">Asiatic witchweed</name>
    <name type="synonym">Buchnera asiatica</name>
    <dbReference type="NCBI Taxonomy" id="4170"/>
    <lineage>
        <taxon>Eukaryota</taxon>
        <taxon>Viridiplantae</taxon>
        <taxon>Streptophyta</taxon>
        <taxon>Embryophyta</taxon>
        <taxon>Tracheophyta</taxon>
        <taxon>Spermatophyta</taxon>
        <taxon>Magnoliopsida</taxon>
        <taxon>eudicotyledons</taxon>
        <taxon>Gunneridae</taxon>
        <taxon>Pentapetalae</taxon>
        <taxon>asterids</taxon>
        <taxon>lamiids</taxon>
        <taxon>Lamiales</taxon>
        <taxon>Orobanchaceae</taxon>
        <taxon>Buchnereae</taxon>
        <taxon>Striga</taxon>
    </lineage>
</organism>
<evidence type="ECO:0000313" key="2">
    <source>
        <dbReference type="Proteomes" id="UP000325081"/>
    </source>
</evidence>
<sequence>MNQTKGRSIPSSKPITLAYCPLTLKSYPVQSQASKEGYHPTVLLVVIKQEKGQTHLTVELTLELIAVGRTGSKSSPLLNLLELERDKRKEKVSASPVSESEVGCFITSFDVRLASYPVG</sequence>
<accession>A0A5A7PZ48</accession>
<reference evidence="2" key="1">
    <citation type="journal article" date="2019" name="Curr. Biol.">
        <title>Genome Sequence of Striga asiatica Provides Insight into the Evolution of Plant Parasitism.</title>
        <authorList>
            <person name="Yoshida S."/>
            <person name="Kim S."/>
            <person name="Wafula E.K."/>
            <person name="Tanskanen J."/>
            <person name="Kim Y.M."/>
            <person name="Honaas L."/>
            <person name="Yang Z."/>
            <person name="Spallek T."/>
            <person name="Conn C.E."/>
            <person name="Ichihashi Y."/>
            <person name="Cheong K."/>
            <person name="Cui S."/>
            <person name="Der J.P."/>
            <person name="Gundlach H."/>
            <person name="Jiao Y."/>
            <person name="Hori C."/>
            <person name="Ishida J.K."/>
            <person name="Kasahara H."/>
            <person name="Kiba T."/>
            <person name="Kim M.S."/>
            <person name="Koo N."/>
            <person name="Laohavisit A."/>
            <person name="Lee Y.H."/>
            <person name="Lumba S."/>
            <person name="McCourt P."/>
            <person name="Mortimer J.C."/>
            <person name="Mutuku J.M."/>
            <person name="Nomura T."/>
            <person name="Sasaki-Sekimoto Y."/>
            <person name="Seto Y."/>
            <person name="Wang Y."/>
            <person name="Wakatake T."/>
            <person name="Sakakibara H."/>
            <person name="Demura T."/>
            <person name="Yamaguchi S."/>
            <person name="Yoneyama K."/>
            <person name="Manabe R.I."/>
            <person name="Nelson D.C."/>
            <person name="Schulman A.H."/>
            <person name="Timko M.P."/>
            <person name="dePamphilis C.W."/>
            <person name="Choi D."/>
            <person name="Shirasu K."/>
        </authorList>
    </citation>
    <scope>NUCLEOTIDE SEQUENCE [LARGE SCALE GENOMIC DNA]</scope>
    <source>
        <strain evidence="2">cv. UVA1</strain>
    </source>
</reference>
<gene>
    <name evidence="1" type="ORF">STAS_14603</name>
</gene>
<evidence type="ECO:0000313" key="1">
    <source>
        <dbReference type="EMBL" id="GER38120.1"/>
    </source>
</evidence>
<proteinExistence type="predicted"/>
<keyword evidence="2" id="KW-1185">Reference proteome</keyword>